<name>A0ABY4X9L8_9SPHN</name>
<feature type="region of interest" description="Disordered" evidence="1">
    <location>
        <begin position="55"/>
        <end position="76"/>
    </location>
</feature>
<protein>
    <recommendedName>
        <fullName evidence="5">MFS transporter</fullName>
    </recommendedName>
</protein>
<evidence type="ECO:0000256" key="2">
    <source>
        <dbReference type="SAM" id="Phobius"/>
    </source>
</evidence>
<evidence type="ECO:0000313" key="3">
    <source>
        <dbReference type="EMBL" id="USI73416.1"/>
    </source>
</evidence>
<accession>A0ABY4X9L8</accession>
<dbReference type="RefSeq" id="WP_252167226.1">
    <property type="nucleotide sequence ID" value="NZ_CP084930.1"/>
</dbReference>
<evidence type="ECO:0008006" key="5">
    <source>
        <dbReference type="Google" id="ProtNLM"/>
    </source>
</evidence>
<dbReference type="Proteomes" id="UP001056937">
    <property type="component" value="Chromosome 1"/>
</dbReference>
<feature type="transmembrane region" description="Helical" evidence="2">
    <location>
        <begin position="27"/>
        <end position="52"/>
    </location>
</feature>
<evidence type="ECO:0000256" key="1">
    <source>
        <dbReference type="SAM" id="MobiDB-lite"/>
    </source>
</evidence>
<keyword evidence="2" id="KW-0812">Transmembrane</keyword>
<proteinExistence type="predicted"/>
<reference evidence="3" key="1">
    <citation type="journal article" date="2022" name="Toxins">
        <title>Genomic Analysis of Sphingopyxis sp. USTB-05 for Biodegrading Cyanobacterial Hepatotoxins.</title>
        <authorList>
            <person name="Liu C."/>
            <person name="Xu Q."/>
            <person name="Zhao Z."/>
            <person name="Zhang H."/>
            <person name="Liu X."/>
            <person name="Yin C."/>
            <person name="Liu Y."/>
            <person name="Yan H."/>
        </authorList>
    </citation>
    <scope>NUCLEOTIDE SEQUENCE</scope>
    <source>
        <strain evidence="3">NBD5</strain>
    </source>
</reference>
<dbReference type="EMBL" id="CP084930">
    <property type="protein sequence ID" value="USI73416.1"/>
    <property type="molecule type" value="Genomic_DNA"/>
</dbReference>
<feature type="compositionally biased region" description="Basic and acidic residues" evidence="1">
    <location>
        <begin position="63"/>
        <end position="76"/>
    </location>
</feature>
<keyword evidence="4" id="KW-1185">Reference proteome</keyword>
<keyword evidence="2" id="KW-1133">Transmembrane helix</keyword>
<evidence type="ECO:0000313" key="4">
    <source>
        <dbReference type="Proteomes" id="UP001056937"/>
    </source>
</evidence>
<keyword evidence="2" id="KW-0472">Membrane</keyword>
<sequence>MAEPTQDRARSGARLALRIGQSVGVEAAISSAALLALGALVSGILLSSAVIVRAARPGGGPAGRDEGLGVEDGTQR</sequence>
<gene>
    <name evidence="3" type="ORF">LHA26_02750</name>
</gene>
<organism evidence="3 4">
    <name type="scientific">Sphingomonas morindae</name>
    <dbReference type="NCBI Taxonomy" id="1541170"/>
    <lineage>
        <taxon>Bacteria</taxon>
        <taxon>Pseudomonadati</taxon>
        <taxon>Pseudomonadota</taxon>
        <taxon>Alphaproteobacteria</taxon>
        <taxon>Sphingomonadales</taxon>
        <taxon>Sphingomonadaceae</taxon>
        <taxon>Sphingomonas</taxon>
    </lineage>
</organism>